<proteinExistence type="predicted"/>
<name>A0A8X6MZK9_NEPPI</name>
<dbReference type="InterPro" id="IPR036397">
    <property type="entry name" value="RNaseH_sf"/>
</dbReference>
<comment type="caution">
    <text evidence="2">The sequence shown here is derived from an EMBL/GenBank/DDBJ whole genome shotgun (WGS) entry which is preliminary data.</text>
</comment>
<dbReference type="EMBL" id="BMAW01085884">
    <property type="protein sequence ID" value="GFU44845.1"/>
    <property type="molecule type" value="Genomic_DNA"/>
</dbReference>
<dbReference type="PANTHER" id="PTHR47326">
    <property type="entry name" value="TRANSPOSABLE ELEMENT TC3 TRANSPOSASE-LIKE PROTEIN"/>
    <property type="match status" value="1"/>
</dbReference>
<evidence type="ECO:0000313" key="1">
    <source>
        <dbReference type="EMBL" id="GFS78729.1"/>
    </source>
</evidence>
<dbReference type="Gene3D" id="3.30.420.10">
    <property type="entry name" value="Ribonuclease H-like superfamily/Ribonuclease H"/>
    <property type="match status" value="1"/>
</dbReference>
<sequence>MSVASTISITKLRNSLKDVYFLQFENRTIKKKKLFENAYGAFCRLWTGRSGPIVRSLRSPDITPQDFFFWGYVKGDAYRTKVTSFVELKQKTQTAVATVEANAIHFQSSDWRLKAERPKYHQPSILYEELEGYNDVE</sequence>
<protein>
    <submittedName>
        <fullName evidence="2">Uncharacterized protein</fullName>
    </submittedName>
</protein>
<evidence type="ECO:0000313" key="3">
    <source>
        <dbReference type="EMBL" id="GFT28910.1"/>
    </source>
</evidence>
<dbReference type="EMBL" id="BMAW01002454">
    <property type="protein sequence ID" value="GFS78729.1"/>
    <property type="molecule type" value="Genomic_DNA"/>
</dbReference>
<gene>
    <name evidence="1" type="ORF">NPIL_259241</name>
    <name evidence="2" type="ORF">NPIL_500731</name>
    <name evidence="4" type="ORF">NPIL_573081</name>
    <name evidence="3" type="ORF">NPIL_86311</name>
</gene>
<dbReference type="EMBL" id="BMAW01012489">
    <property type="protein sequence ID" value="GFT28910.1"/>
    <property type="molecule type" value="Genomic_DNA"/>
</dbReference>
<dbReference type="GO" id="GO:0003676">
    <property type="term" value="F:nucleic acid binding"/>
    <property type="evidence" value="ECO:0007669"/>
    <property type="project" value="InterPro"/>
</dbReference>
<dbReference type="Proteomes" id="UP000887013">
    <property type="component" value="Unassembled WGS sequence"/>
</dbReference>
<dbReference type="AlphaFoldDB" id="A0A8X6MZK9"/>
<evidence type="ECO:0000313" key="2">
    <source>
        <dbReference type="EMBL" id="GFS86423.1"/>
    </source>
</evidence>
<dbReference type="EMBL" id="BMAW01098768">
    <property type="protein sequence ID" value="GFS86423.1"/>
    <property type="molecule type" value="Genomic_DNA"/>
</dbReference>
<reference evidence="2" key="1">
    <citation type="submission" date="2020-08" db="EMBL/GenBank/DDBJ databases">
        <title>Multicomponent nature underlies the extraordinary mechanical properties of spider dragline silk.</title>
        <authorList>
            <person name="Kono N."/>
            <person name="Nakamura H."/>
            <person name="Mori M."/>
            <person name="Yoshida Y."/>
            <person name="Ohtoshi R."/>
            <person name="Malay A.D."/>
            <person name="Moran D.A.P."/>
            <person name="Tomita M."/>
            <person name="Numata K."/>
            <person name="Arakawa K."/>
        </authorList>
    </citation>
    <scope>NUCLEOTIDE SEQUENCE</scope>
</reference>
<organism evidence="2 5">
    <name type="scientific">Nephila pilipes</name>
    <name type="common">Giant wood spider</name>
    <name type="synonym">Nephila maculata</name>
    <dbReference type="NCBI Taxonomy" id="299642"/>
    <lineage>
        <taxon>Eukaryota</taxon>
        <taxon>Metazoa</taxon>
        <taxon>Ecdysozoa</taxon>
        <taxon>Arthropoda</taxon>
        <taxon>Chelicerata</taxon>
        <taxon>Arachnida</taxon>
        <taxon>Araneae</taxon>
        <taxon>Araneomorphae</taxon>
        <taxon>Entelegynae</taxon>
        <taxon>Araneoidea</taxon>
        <taxon>Nephilidae</taxon>
        <taxon>Nephila</taxon>
    </lineage>
</organism>
<evidence type="ECO:0000313" key="5">
    <source>
        <dbReference type="Proteomes" id="UP000887013"/>
    </source>
</evidence>
<evidence type="ECO:0000313" key="4">
    <source>
        <dbReference type="EMBL" id="GFU44845.1"/>
    </source>
</evidence>
<dbReference type="OrthoDB" id="9971063at2759"/>
<accession>A0A8X6MZK9</accession>
<keyword evidence="5" id="KW-1185">Reference proteome</keyword>
<dbReference type="PANTHER" id="PTHR47326:SF1">
    <property type="entry name" value="HTH PSQ-TYPE DOMAIN-CONTAINING PROTEIN"/>
    <property type="match status" value="1"/>
</dbReference>